<evidence type="ECO:0000256" key="2">
    <source>
        <dbReference type="RuleBase" id="RU000487"/>
    </source>
</evidence>
<dbReference type="AlphaFoldDB" id="U6LHK9"/>
<evidence type="ECO:0000256" key="1">
    <source>
        <dbReference type="ARBA" id="ARBA00049360"/>
    </source>
</evidence>
<feature type="compositionally biased region" description="Low complexity" evidence="3">
    <location>
        <begin position="367"/>
        <end position="387"/>
    </location>
</feature>
<dbReference type="SUPFAM" id="SSF53067">
    <property type="entry name" value="Actin-like ATPase domain"/>
    <property type="match status" value="2"/>
</dbReference>
<protein>
    <submittedName>
        <fullName evidence="4">Actin-like family protein ARP6, putative</fullName>
    </submittedName>
</protein>
<organism evidence="4 5">
    <name type="scientific">Eimeria brunetti</name>
    <dbReference type="NCBI Taxonomy" id="51314"/>
    <lineage>
        <taxon>Eukaryota</taxon>
        <taxon>Sar</taxon>
        <taxon>Alveolata</taxon>
        <taxon>Apicomplexa</taxon>
        <taxon>Conoidasida</taxon>
        <taxon>Coccidia</taxon>
        <taxon>Eucoccidiorida</taxon>
        <taxon>Eimeriorina</taxon>
        <taxon>Eimeriidae</taxon>
        <taxon>Eimeria</taxon>
    </lineage>
</organism>
<accession>U6LHK9</accession>
<name>U6LHK9_9EIME</name>
<dbReference type="VEuPathDB" id="ToxoDB:EBH_0027890"/>
<evidence type="ECO:0000313" key="4">
    <source>
        <dbReference type="EMBL" id="CDJ49666.1"/>
    </source>
</evidence>
<dbReference type="PANTHER" id="PTHR11937">
    <property type="entry name" value="ACTIN"/>
    <property type="match status" value="1"/>
</dbReference>
<dbReference type="Gene3D" id="3.90.640.10">
    <property type="entry name" value="Actin, Chain A, domain 4"/>
    <property type="match status" value="1"/>
</dbReference>
<dbReference type="Gene3D" id="3.30.420.40">
    <property type="match status" value="3"/>
</dbReference>
<feature type="region of interest" description="Disordered" evidence="3">
    <location>
        <begin position="354"/>
        <end position="409"/>
    </location>
</feature>
<evidence type="ECO:0000313" key="5">
    <source>
        <dbReference type="Proteomes" id="UP000030750"/>
    </source>
</evidence>
<dbReference type="EMBL" id="HG711797">
    <property type="protein sequence ID" value="CDJ49666.1"/>
    <property type="molecule type" value="Genomic_DNA"/>
</dbReference>
<gene>
    <name evidence="4" type="ORF">EBH_0027890</name>
</gene>
<keyword evidence="5" id="KW-1185">Reference proteome</keyword>
<dbReference type="SMART" id="SM00268">
    <property type="entry name" value="ACTIN"/>
    <property type="match status" value="1"/>
</dbReference>
<dbReference type="Pfam" id="PF00022">
    <property type="entry name" value="Actin"/>
    <property type="match status" value="2"/>
</dbReference>
<proteinExistence type="inferred from homology"/>
<evidence type="ECO:0000256" key="3">
    <source>
        <dbReference type="SAM" id="MobiDB-lite"/>
    </source>
</evidence>
<dbReference type="OrthoDB" id="6220758at2759"/>
<comment type="catalytic activity">
    <reaction evidence="1">
        <text>ATP + H2O = ADP + phosphate + H(+)</text>
        <dbReference type="Rhea" id="RHEA:13065"/>
        <dbReference type="ChEBI" id="CHEBI:15377"/>
        <dbReference type="ChEBI" id="CHEBI:15378"/>
        <dbReference type="ChEBI" id="CHEBI:30616"/>
        <dbReference type="ChEBI" id="CHEBI:43474"/>
        <dbReference type="ChEBI" id="CHEBI:456216"/>
    </reaction>
</comment>
<comment type="similarity">
    <text evidence="2">Belongs to the actin family.</text>
</comment>
<dbReference type="InterPro" id="IPR043129">
    <property type="entry name" value="ATPase_NBD"/>
</dbReference>
<reference evidence="4" key="2">
    <citation type="submission" date="2013-10" db="EMBL/GenBank/DDBJ databases">
        <authorList>
            <person name="Aslett M."/>
        </authorList>
    </citation>
    <scope>NUCLEOTIDE SEQUENCE [LARGE SCALE GENOMIC DNA]</scope>
    <source>
        <strain evidence="4">Houghton</strain>
    </source>
</reference>
<dbReference type="Proteomes" id="UP000030750">
    <property type="component" value="Unassembled WGS sequence"/>
</dbReference>
<dbReference type="InterPro" id="IPR004000">
    <property type="entry name" value="Actin"/>
</dbReference>
<sequence>MQNGKRAVLDLGTGSIKAGWAGEGKARYVLPTCAGAVRRRPQPYLSEECYCLQEYICSRPSQGGLWANLEMLRDIIDLTFSKKYLGADPKELSGVALTEPLLTPAPLRHHVSEILFEDLGVERMAIVAAQAVVPYAFWGMGWGAQDMCAPPKAKRMGVTCYSGPDGDPQGFVAPRGSAGGSGCCAKGKGGSSVAWTSSADPCFSPQLAAAAPASDPSLVGQVSPGRNPFGLTVDVGFSVSHAVPFVNYSALEASALRSEIGGAHANAYLKNLLLTRGLSLEKNELFAQKLKEETCFVTGDLVRVLRLLRNLPGGRRAAYWEGPLLVERDTPDYSLTKSQLAAYFHTHSPAPIPDLSSLEKSSDAEKTNSSCSSTTSNEEAAPEAPASVDNCGQGTQEDASWAPPVTPTRPTVNLSTERLVVPEILFRPQGKHTSFSQSRPLPAHLPFLNVFPLLSPVAFSCPTYCACPGCGGHPYGGSTECGVGELVYRAICKAPIEAQPFLSSQIFLVGGSTKFSGFKERLWQELRETLPEVFN</sequence>
<reference evidence="4" key="1">
    <citation type="submission" date="2013-10" db="EMBL/GenBank/DDBJ databases">
        <title>Genomic analysis of the causative agents of coccidiosis in chickens.</title>
        <authorList>
            <person name="Reid A.J."/>
            <person name="Blake D."/>
            <person name="Billington K."/>
            <person name="Browne H."/>
            <person name="Dunn M."/>
            <person name="Hung S."/>
            <person name="Kawahara F."/>
            <person name="Miranda-Saavedra D."/>
            <person name="Mourier T."/>
            <person name="Nagra H."/>
            <person name="Otto T.D."/>
            <person name="Rawlings N."/>
            <person name="Sanchez A."/>
            <person name="Sanders M."/>
            <person name="Subramaniam C."/>
            <person name="Tay Y."/>
            <person name="Dear P."/>
            <person name="Doerig C."/>
            <person name="Gruber A."/>
            <person name="Parkinson J."/>
            <person name="Shirley M."/>
            <person name="Wan K.L."/>
            <person name="Berriman M."/>
            <person name="Tomley F."/>
            <person name="Pain A."/>
        </authorList>
    </citation>
    <scope>NUCLEOTIDE SEQUENCE [LARGE SCALE GENOMIC DNA]</scope>
    <source>
        <strain evidence="4">Houghton</strain>
    </source>
</reference>